<dbReference type="Pfam" id="PF05685">
    <property type="entry name" value="Uma2"/>
    <property type="match status" value="1"/>
</dbReference>
<dbReference type="STRING" id="1499966.U14_05674"/>
<dbReference type="InterPro" id="IPR011335">
    <property type="entry name" value="Restrct_endonuc-II-like"/>
</dbReference>
<feature type="domain" description="Putative restriction endonuclease" evidence="1">
    <location>
        <begin position="15"/>
        <end position="156"/>
    </location>
</feature>
<evidence type="ECO:0000259" key="1">
    <source>
        <dbReference type="Pfam" id="PF05685"/>
    </source>
</evidence>
<dbReference type="PANTHER" id="PTHR36558">
    <property type="entry name" value="GLR1098 PROTEIN"/>
    <property type="match status" value="1"/>
</dbReference>
<name>A0A081BSK8_9BACT</name>
<evidence type="ECO:0000313" key="2">
    <source>
        <dbReference type="EMBL" id="GAK54389.1"/>
    </source>
</evidence>
<dbReference type="InterPro" id="IPR012296">
    <property type="entry name" value="Nuclease_put_TT1808"/>
</dbReference>
<gene>
    <name evidence="2" type="ORF">U14_05674</name>
</gene>
<dbReference type="HOGENOM" id="CLU_076312_0_2_0"/>
<accession>A0A081BSK8</accession>
<dbReference type="EMBL" id="DF820461">
    <property type="protein sequence ID" value="GAK54389.1"/>
    <property type="molecule type" value="Genomic_DNA"/>
</dbReference>
<organism evidence="2">
    <name type="scientific">Candidatus Moduliflexus flocculans</name>
    <dbReference type="NCBI Taxonomy" id="1499966"/>
    <lineage>
        <taxon>Bacteria</taxon>
        <taxon>Candidatus Moduliflexota</taxon>
        <taxon>Candidatus Moduliflexia</taxon>
        <taxon>Candidatus Moduliflexales</taxon>
        <taxon>Candidatus Moduliflexaceae</taxon>
    </lineage>
</organism>
<dbReference type="AlphaFoldDB" id="A0A081BSK8"/>
<dbReference type="SUPFAM" id="SSF52980">
    <property type="entry name" value="Restriction endonuclease-like"/>
    <property type="match status" value="1"/>
</dbReference>
<protein>
    <recommendedName>
        <fullName evidence="1">Putative restriction endonuclease domain-containing protein</fullName>
    </recommendedName>
</protein>
<reference evidence="2" key="1">
    <citation type="journal article" date="2015" name="PeerJ">
        <title>First genomic representation of candidate bacterial phylum KSB3 points to enhanced environmental sensing as a trigger of wastewater bulking.</title>
        <authorList>
            <person name="Sekiguchi Y."/>
            <person name="Ohashi A."/>
            <person name="Parks D.H."/>
            <person name="Yamauchi T."/>
            <person name="Tyson G.W."/>
            <person name="Hugenholtz P."/>
        </authorList>
    </citation>
    <scope>NUCLEOTIDE SEQUENCE [LARGE SCALE GENOMIC DNA]</scope>
</reference>
<dbReference type="Proteomes" id="UP000030700">
    <property type="component" value="Unassembled WGS sequence"/>
</dbReference>
<dbReference type="Gene3D" id="3.90.1570.10">
    <property type="entry name" value="tt1808, chain A"/>
    <property type="match status" value="1"/>
</dbReference>
<proteinExistence type="predicted"/>
<dbReference type="CDD" id="cd06260">
    <property type="entry name" value="DUF820-like"/>
    <property type="match status" value="1"/>
</dbReference>
<keyword evidence="3" id="KW-1185">Reference proteome</keyword>
<dbReference type="PANTHER" id="PTHR36558:SF1">
    <property type="entry name" value="RESTRICTION ENDONUCLEASE DOMAIN-CONTAINING PROTEIN-RELATED"/>
    <property type="match status" value="1"/>
</dbReference>
<dbReference type="InterPro" id="IPR008538">
    <property type="entry name" value="Uma2"/>
</dbReference>
<sequence length="188" mass="21285">MNSPQLTSNQHYTAADYLRWDDGQRYEILHGGVRAMSPAPSWTHQVISGNLEFEIKSYLRSQKRCQVVYAPVDVFLSDDTVVQPDIIVVCDPQKIEKRGCVGAPDLVVEILSPGTAKLDWNDKFKLYEAAGVREYWIVNPEEQFVHVFQRVDGKFLLNGAYCAEDSVKIGIFEDVAIDLKNVFETNNA</sequence>
<evidence type="ECO:0000313" key="3">
    <source>
        <dbReference type="Proteomes" id="UP000030700"/>
    </source>
</evidence>